<organism evidence="1 2">
    <name type="scientific">Hygrophoropsis aurantiaca</name>
    <dbReference type="NCBI Taxonomy" id="72124"/>
    <lineage>
        <taxon>Eukaryota</taxon>
        <taxon>Fungi</taxon>
        <taxon>Dikarya</taxon>
        <taxon>Basidiomycota</taxon>
        <taxon>Agaricomycotina</taxon>
        <taxon>Agaricomycetes</taxon>
        <taxon>Agaricomycetidae</taxon>
        <taxon>Boletales</taxon>
        <taxon>Coniophorineae</taxon>
        <taxon>Hygrophoropsidaceae</taxon>
        <taxon>Hygrophoropsis</taxon>
    </lineage>
</organism>
<dbReference type="EMBL" id="MU267624">
    <property type="protein sequence ID" value="KAH7913784.1"/>
    <property type="molecule type" value="Genomic_DNA"/>
</dbReference>
<name>A0ACB8AKU0_9AGAM</name>
<proteinExistence type="predicted"/>
<keyword evidence="2" id="KW-1185">Reference proteome</keyword>
<protein>
    <submittedName>
        <fullName evidence="1">Uncharacterized protein</fullName>
    </submittedName>
</protein>
<dbReference type="Proteomes" id="UP000790377">
    <property type="component" value="Unassembled WGS sequence"/>
</dbReference>
<comment type="caution">
    <text evidence="1">The sequence shown here is derived from an EMBL/GenBank/DDBJ whole genome shotgun (WGS) entry which is preliminary data.</text>
</comment>
<accession>A0ACB8AKU0</accession>
<reference evidence="1" key="1">
    <citation type="journal article" date="2021" name="New Phytol.">
        <title>Evolutionary innovations through gain and loss of genes in the ectomycorrhizal Boletales.</title>
        <authorList>
            <person name="Wu G."/>
            <person name="Miyauchi S."/>
            <person name="Morin E."/>
            <person name="Kuo A."/>
            <person name="Drula E."/>
            <person name="Varga T."/>
            <person name="Kohler A."/>
            <person name="Feng B."/>
            <person name="Cao Y."/>
            <person name="Lipzen A."/>
            <person name="Daum C."/>
            <person name="Hundley H."/>
            <person name="Pangilinan J."/>
            <person name="Johnson J."/>
            <person name="Barry K."/>
            <person name="LaButti K."/>
            <person name="Ng V."/>
            <person name="Ahrendt S."/>
            <person name="Min B."/>
            <person name="Choi I.G."/>
            <person name="Park H."/>
            <person name="Plett J.M."/>
            <person name="Magnuson J."/>
            <person name="Spatafora J.W."/>
            <person name="Nagy L.G."/>
            <person name="Henrissat B."/>
            <person name="Grigoriev I.V."/>
            <person name="Yang Z.L."/>
            <person name="Xu J."/>
            <person name="Martin F.M."/>
        </authorList>
    </citation>
    <scope>NUCLEOTIDE SEQUENCE</scope>
    <source>
        <strain evidence="1">ATCC 28755</strain>
    </source>
</reference>
<gene>
    <name evidence="1" type="ORF">BJ138DRAFT_1145256</name>
</gene>
<evidence type="ECO:0000313" key="2">
    <source>
        <dbReference type="Proteomes" id="UP000790377"/>
    </source>
</evidence>
<sequence length="291" mass="31847">MNPTSSSAILRLLAPGLFGFTISLAMYGIALGQYIFYQRAFPNDPKVTKYFVSFLILLDTLHVYGSSAFEWSIFVPCRHNGSIACFTSLPWQSIMALFITFLVPFSVQSFYARRLWTISGNNAILTGTVYLLSAVQLVLGSVLVVFGSLHVSITFSTPFMLSALICAVATDIIISGCVYFYLRPGRFGIKRTETRLRHLTIVSINMGFLTCAVGLMATVFVSKPELGYDVSAAGMIIVKCHINSVLAVLNARKPSRPGKQPDPLSTIQLPSDLSMQLADMSTGSQNRVPNT</sequence>
<evidence type="ECO:0000313" key="1">
    <source>
        <dbReference type="EMBL" id="KAH7913784.1"/>
    </source>
</evidence>